<accession>A0AB38U915</accession>
<dbReference type="RefSeq" id="WP_264455068.1">
    <property type="nucleotide sequence ID" value="NZ_CP083685.1"/>
</dbReference>
<dbReference type="Gene3D" id="3.40.50.300">
    <property type="entry name" value="P-loop containing nucleotide triphosphate hydrolases"/>
    <property type="match status" value="1"/>
</dbReference>
<organism evidence="1 2">
    <name type="scientific">Bacteroides thetaiotaomicron</name>
    <dbReference type="NCBI Taxonomy" id="818"/>
    <lineage>
        <taxon>Bacteria</taxon>
        <taxon>Pseudomonadati</taxon>
        <taxon>Bacteroidota</taxon>
        <taxon>Bacteroidia</taxon>
        <taxon>Bacteroidales</taxon>
        <taxon>Bacteroidaceae</taxon>
        <taxon>Bacteroides</taxon>
    </lineage>
</organism>
<dbReference type="InterPro" id="IPR027417">
    <property type="entry name" value="P-loop_NTPase"/>
</dbReference>
<evidence type="ECO:0000313" key="2">
    <source>
        <dbReference type="Proteomes" id="UP001162960"/>
    </source>
</evidence>
<reference evidence="1" key="1">
    <citation type="submission" date="2021-06" db="EMBL/GenBank/DDBJ databases">
        <title>Interrogation of the integrated mobile genetic elements in gut-associated Bacteroides with a consensus prediction approach.</title>
        <authorList>
            <person name="Campbell D.E."/>
            <person name="Leigh J.R."/>
            <person name="Kim T."/>
            <person name="England W."/>
            <person name="Whitaker R.J."/>
            <person name="Degnan P.H."/>
        </authorList>
    </citation>
    <scope>NUCLEOTIDE SEQUENCE</scope>
    <source>
        <strain evidence="1">VPI-3443</strain>
    </source>
</reference>
<dbReference type="AlphaFoldDB" id="A0AB38U915"/>
<evidence type="ECO:0000313" key="1">
    <source>
        <dbReference type="EMBL" id="UYU89375.1"/>
    </source>
</evidence>
<dbReference type="Proteomes" id="UP001162960">
    <property type="component" value="Chromosome"/>
</dbReference>
<dbReference type="SUPFAM" id="SSF52540">
    <property type="entry name" value="P-loop containing nucleoside triphosphate hydrolases"/>
    <property type="match status" value="1"/>
</dbReference>
<dbReference type="EMBL" id="CP083685">
    <property type="protein sequence ID" value="UYU89375.1"/>
    <property type="molecule type" value="Genomic_DNA"/>
</dbReference>
<proteinExistence type="predicted"/>
<protein>
    <recommendedName>
        <fullName evidence="3">ATP-binding protein</fullName>
    </recommendedName>
</protein>
<sequence length="246" mass="28860">MKQKEYPEKRIGQVIVEAQAVGQSLTTTRFFDYIPDDVYEKHLACLCESGSQVLARENKTFVVDDSNEQVIRFLIHYFNRCRSAETIYPDKGYRLHRNIVLCGEVGAGKTILMQAFSLYLRKINSPMQFLNLSVGQMVNYYTKHNNLDKYTYNEDDSKAFQYEPINICLNDIGLDLTSFYGNDTKGLCSELLFARSEIWQFYDKYCHLTTNLSATKLKEYFKDDYSRINDRFKYFNMIHLSGESRR</sequence>
<evidence type="ECO:0008006" key="3">
    <source>
        <dbReference type="Google" id="ProtNLM"/>
    </source>
</evidence>
<name>A0AB38U915_BACT4</name>
<gene>
    <name evidence="1" type="ORF">KQP74_15630</name>
</gene>